<dbReference type="Proteomes" id="UP001159001">
    <property type="component" value="Unassembled WGS sequence"/>
</dbReference>
<dbReference type="PANTHER" id="PTHR12526">
    <property type="entry name" value="GLYCOSYLTRANSFERASE"/>
    <property type="match status" value="1"/>
</dbReference>
<dbReference type="InterPro" id="IPR001296">
    <property type="entry name" value="Glyco_trans_1"/>
</dbReference>
<comment type="caution">
    <text evidence="3">The sequence shown here is derived from an EMBL/GenBank/DDBJ whole genome shotgun (WGS) entry which is preliminary data.</text>
</comment>
<dbReference type="AlphaFoldDB" id="A0AAW6UKN1"/>
<evidence type="ECO:0000313" key="3">
    <source>
        <dbReference type="EMBL" id="MDI9094666.1"/>
    </source>
</evidence>
<dbReference type="InterPro" id="IPR028098">
    <property type="entry name" value="Glyco_trans_4-like_N"/>
</dbReference>
<dbReference type="Pfam" id="PF13439">
    <property type="entry name" value="Glyco_transf_4"/>
    <property type="match status" value="1"/>
</dbReference>
<dbReference type="CDD" id="cd03820">
    <property type="entry name" value="GT4_AmsD-like"/>
    <property type="match status" value="1"/>
</dbReference>
<dbReference type="GO" id="GO:1901135">
    <property type="term" value="P:carbohydrate derivative metabolic process"/>
    <property type="evidence" value="ECO:0007669"/>
    <property type="project" value="UniProtKB-ARBA"/>
</dbReference>
<dbReference type="Gene3D" id="3.40.50.2000">
    <property type="entry name" value="Glycogen Phosphorylase B"/>
    <property type="match status" value="2"/>
</dbReference>
<protein>
    <submittedName>
        <fullName evidence="3">Glycosyltransferase family 4 protein</fullName>
    </submittedName>
</protein>
<evidence type="ECO:0000313" key="4">
    <source>
        <dbReference type="Proteomes" id="UP001159001"/>
    </source>
</evidence>
<dbReference type="SUPFAM" id="SSF53756">
    <property type="entry name" value="UDP-Glycosyltransferase/glycogen phosphorylase"/>
    <property type="match status" value="1"/>
</dbReference>
<reference evidence="3" key="1">
    <citation type="submission" date="2022-10" db="EMBL/GenBank/DDBJ databases">
        <title>Bacterial isolates recovered from the One Health project in Brazil.</title>
        <authorList>
            <person name="Valiatti T.B."/>
            <person name="Santos F."/>
            <person name="Cayo R."/>
            <person name="Gales A.C."/>
        </authorList>
    </citation>
    <scope>NUCLEOTIDE SEQUENCE</scope>
    <source>
        <strain evidence="3">PVR188</strain>
    </source>
</reference>
<sequence length="363" mass="41359">MNKITFLISSIGSSGGTERVTSDICNKLVNIGYDIGIISLYNGNKSYFDLDKKIKLLSLYPEKISFSKKFPAVIYKLRKYLKKNNVDILVNVDSILTLYSIPATTLLDVSNICWEHFNFNIDLGLKKRKYARYLASIYCQKIITLTERDKYLWEENSYARCKVHVIPNPSPFVNIPIELNQPSSKIVISVGRLTNQKGFDLLLKAWKKVLEKRTDWTLKIIGSGHDENYLKSLAEKLNVDSHIIWVKHSNNIIEQYKSSALYVMSSRFEGLPMVLLEAASMGVPTVSFDCDTGPREIITNKTGWLCENGNINALASTLIHAMNILDDQNMYNSYRASSKKNIDENFSIDTIIDKWIGVIEDKK</sequence>
<dbReference type="Pfam" id="PF00534">
    <property type="entry name" value="Glycos_transf_1"/>
    <property type="match status" value="1"/>
</dbReference>
<evidence type="ECO:0000259" key="2">
    <source>
        <dbReference type="Pfam" id="PF13439"/>
    </source>
</evidence>
<evidence type="ECO:0000259" key="1">
    <source>
        <dbReference type="Pfam" id="PF00534"/>
    </source>
</evidence>
<accession>A0AAW6UKN1</accession>
<feature type="domain" description="Glycosyltransferase subfamily 4-like N-terminal" evidence="2">
    <location>
        <begin position="15"/>
        <end position="169"/>
    </location>
</feature>
<dbReference type="EMBL" id="JAOWIN010000015">
    <property type="protein sequence ID" value="MDI9094666.1"/>
    <property type="molecule type" value="Genomic_DNA"/>
</dbReference>
<proteinExistence type="predicted"/>
<dbReference type="GO" id="GO:0016757">
    <property type="term" value="F:glycosyltransferase activity"/>
    <property type="evidence" value="ECO:0007669"/>
    <property type="project" value="InterPro"/>
</dbReference>
<gene>
    <name evidence="3" type="ORF">OGX73_18815</name>
</gene>
<dbReference type="PANTHER" id="PTHR12526:SF630">
    <property type="entry name" value="GLYCOSYLTRANSFERASE"/>
    <property type="match status" value="1"/>
</dbReference>
<name>A0AAW6UKN1_PRORE</name>
<dbReference type="RefSeq" id="WP_336432422.1">
    <property type="nucleotide sequence ID" value="NZ_JAOWIN010000015.1"/>
</dbReference>
<organism evidence="3 4">
    <name type="scientific">Providencia rettgeri</name>
    <dbReference type="NCBI Taxonomy" id="587"/>
    <lineage>
        <taxon>Bacteria</taxon>
        <taxon>Pseudomonadati</taxon>
        <taxon>Pseudomonadota</taxon>
        <taxon>Gammaproteobacteria</taxon>
        <taxon>Enterobacterales</taxon>
        <taxon>Morganellaceae</taxon>
        <taxon>Providencia</taxon>
    </lineage>
</organism>
<feature type="domain" description="Glycosyl transferase family 1" evidence="1">
    <location>
        <begin position="181"/>
        <end position="334"/>
    </location>
</feature>